<accession>A0A418WMH7</accession>
<dbReference type="InterPro" id="IPR011576">
    <property type="entry name" value="Pyridox_Oxase_N"/>
</dbReference>
<dbReference type="OrthoDB" id="9790331at2"/>
<dbReference type="InterPro" id="IPR024029">
    <property type="entry name" value="Pyridox_Oxase_FMN-dep"/>
</dbReference>
<evidence type="ECO:0000313" key="2">
    <source>
        <dbReference type="EMBL" id="RJF91195.1"/>
    </source>
</evidence>
<gene>
    <name evidence="2" type="ORF">D3876_13830</name>
</gene>
<keyword evidence="3" id="KW-1185">Reference proteome</keyword>
<sequence length="208" mass="23321">MPQDDYRIRDLPSLERVIGEPMEFVRAKVGPQLNSAMKSFIARSPLIFIATIDANGHVDVSPKGDPEGFVEIDGDGNLLIPERLGNRLTFGFRNILDNGQIGLIFVVPNQRETLRVKGVATLHNDPAVLERMQVGGKPALLYTYVEVKECFFHCGKALIRSKLWQPEAWSGETRSIAARQFASQRVPDEEAVRRTEAALEHSYKDALY</sequence>
<dbReference type="NCBIfam" id="TIGR04025">
    <property type="entry name" value="PPOX_FMN_DR2398"/>
    <property type="match status" value="1"/>
</dbReference>
<evidence type="ECO:0000259" key="1">
    <source>
        <dbReference type="Pfam" id="PF01243"/>
    </source>
</evidence>
<dbReference type="Proteomes" id="UP000286100">
    <property type="component" value="Unassembled WGS sequence"/>
</dbReference>
<dbReference type="Pfam" id="PF01243">
    <property type="entry name" value="PNPOx_N"/>
    <property type="match status" value="1"/>
</dbReference>
<dbReference type="PANTHER" id="PTHR42815:SF2">
    <property type="entry name" value="FAD-BINDING, PUTATIVE (AFU_ORTHOLOGUE AFUA_6G07600)-RELATED"/>
    <property type="match status" value="1"/>
</dbReference>
<dbReference type="InterPro" id="IPR012349">
    <property type="entry name" value="Split_barrel_FMN-bd"/>
</dbReference>
<dbReference type="EMBL" id="QYUM01000003">
    <property type="protein sequence ID" value="RJF91195.1"/>
    <property type="molecule type" value="Genomic_DNA"/>
</dbReference>
<reference evidence="2 3" key="1">
    <citation type="submission" date="2018-09" db="EMBL/GenBank/DDBJ databases">
        <authorList>
            <person name="Zhu H."/>
        </authorList>
    </citation>
    <scope>NUCLEOTIDE SEQUENCE [LARGE SCALE GENOMIC DNA]</scope>
    <source>
        <strain evidence="2 3">K2R01-6</strain>
    </source>
</reference>
<dbReference type="RefSeq" id="WP_119763067.1">
    <property type="nucleotide sequence ID" value="NZ_QYUM01000003.1"/>
</dbReference>
<protein>
    <submittedName>
        <fullName evidence="2">Pyridoxamine 5'-phosphate oxidase family protein</fullName>
    </submittedName>
</protein>
<dbReference type="AlphaFoldDB" id="A0A418WMH7"/>
<dbReference type="PANTHER" id="PTHR42815">
    <property type="entry name" value="FAD-BINDING, PUTATIVE (AFU_ORTHOLOGUE AFUA_6G07600)-RELATED"/>
    <property type="match status" value="1"/>
</dbReference>
<evidence type="ECO:0000313" key="3">
    <source>
        <dbReference type="Proteomes" id="UP000286100"/>
    </source>
</evidence>
<dbReference type="SUPFAM" id="SSF50475">
    <property type="entry name" value="FMN-binding split barrel"/>
    <property type="match status" value="1"/>
</dbReference>
<organism evidence="2 3">
    <name type="scientific">Sphingomonas cavernae</name>
    <dbReference type="NCBI Taxonomy" id="2320861"/>
    <lineage>
        <taxon>Bacteria</taxon>
        <taxon>Pseudomonadati</taxon>
        <taxon>Pseudomonadota</taxon>
        <taxon>Alphaproteobacteria</taxon>
        <taxon>Sphingomonadales</taxon>
        <taxon>Sphingomonadaceae</taxon>
        <taxon>Sphingomonas</taxon>
    </lineage>
</organism>
<feature type="domain" description="Pyridoxamine 5'-phosphate oxidase N-terminal" evidence="1">
    <location>
        <begin position="35"/>
        <end position="134"/>
    </location>
</feature>
<name>A0A418WMH7_9SPHN</name>
<comment type="caution">
    <text evidence="2">The sequence shown here is derived from an EMBL/GenBank/DDBJ whole genome shotgun (WGS) entry which is preliminary data.</text>
</comment>
<dbReference type="Gene3D" id="2.30.110.10">
    <property type="entry name" value="Electron Transport, Fmn-binding Protein, Chain A"/>
    <property type="match status" value="1"/>
</dbReference>
<proteinExistence type="predicted"/>